<protein>
    <submittedName>
        <fullName evidence="2">Uncharacterized protein</fullName>
    </submittedName>
</protein>
<gene>
    <name evidence="2" type="ORF">GBAR_LOCUS22325</name>
</gene>
<keyword evidence="3" id="KW-1185">Reference proteome</keyword>
<dbReference type="Proteomes" id="UP001174909">
    <property type="component" value="Unassembled WGS sequence"/>
</dbReference>
<feature type="compositionally biased region" description="Low complexity" evidence="1">
    <location>
        <begin position="137"/>
        <end position="149"/>
    </location>
</feature>
<feature type="compositionally biased region" description="Polar residues" evidence="1">
    <location>
        <begin position="40"/>
        <end position="54"/>
    </location>
</feature>
<dbReference type="EMBL" id="CASHTH010003076">
    <property type="protein sequence ID" value="CAI8040044.1"/>
    <property type="molecule type" value="Genomic_DNA"/>
</dbReference>
<comment type="caution">
    <text evidence="2">The sequence shown here is derived from an EMBL/GenBank/DDBJ whole genome shotgun (WGS) entry which is preliminary data.</text>
</comment>
<dbReference type="AlphaFoldDB" id="A0AA35X0W3"/>
<reference evidence="2" key="1">
    <citation type="submission" date="2023-03" db="EMBL/GenBank/DDBJ databases">
        <authorList>
            <person name="Steffen K."/>
            <person name="Cardenas P."/>
        </authorList>
    </citation>
    <scope>NUCLEOTIDE SEQUENCE</scope>
</reference>
<name>A0AA35X0W3_GEOBA</name>
<feature type="compositionally biased region" description="Low complexity" evidence="1">
    <location>
        <begin position="103"/>
        <end position="118"/>
    </location>
</feature>
<proteinExistence type="predicted"/>
<feature type="compositionally biased region" description="Polar residues" evidence="1">
    <location>
        <begin position="80"/>
        <end position="89"/>
    </location>
</feature>
<organism evidence="2 3">
    <name type="scientific">Geodia barretti</name>
    <name type="common">Barrett's horny sponge</name>
    <dbReference type="NCBI Taxonomy" id="519541"/>
    <lineage>
        <taxon>Eukaryota</taxon>
        <taxon>Metazoa</taxon>
        <taxon>Porifera</taxon>
        <taxon>Demospongiae</taxon>
        <taxon>Heteroscleromorpha</taxon>
        <taxon>Tetractinellida</taxon>
        <taxon>Astrophorina</taxon>
        <taxon>Geodiidae</taxon>
        <taxon>Geodia</taxon>
    </lineage>
</organism>
<evidence type="ECO:0000256" key="1">
    <source>
        <dbReference type="SAM" id="MobiDB-lite"/>
    </source>
</evidence>
<feature type="region of interest" description="Disordered" evidence="1">
    <location>
        <begin position="1"/>
        <end position="290"/>
    </location>
</feature>
<feature type="compositionally biased region" description="Basic and acidic residues" evidence="1">
    <location>
        <begin position="187"/>
        <end position="206"/>
    </location>
</feature>
<feature type="compositionally biased region" description="Basic and acidic residues" evidence="1">
    <location>
        <begin position="7"/>
        <end position="19"/>
    </location>
</feature>
<accession>A0AA35X0W3</accession>
<feature type="compositionally biased region" description="Basic and acidic residues" evidence="1">
    <location>
        <begin position="119"/>
        <end position="136"/>
    </location>
</feature>
<feature type="compositionally biased region" description="Polar residues" evidence="1">
    <location>
        <begin position="215"/>
        <end position="224"/>
    </location>
</feature>
<sequence length="433" mass="48230">MASQSELYKHLWEPKKTTRDWGTTEYRIIRTWTPRAPPSIDQSEAGQSHYNQPDSPHYEPGGGSDSGGEMEEEEGAYLGTPSSSLQSLQRGLPPTAAGESNGRTTETTEATTETFETTRNTKETTEATRNTKETTEATRNTTEATNETTEATKHTSVETVSLSIRMGPVAAVWEGVQRSTRRLRPRPHQDSDEAEIKGQEEEKDATNESSENEDPQPTTVTVKSSGHKSQHVPPSLQKTPQPATGGGARAAPAILASETDTGTESDPENVMDRLPESQKATRKGRKRASAKSSQFTLWLSAYQRTGRDLNELDICLSTYDSFMREAIQDEGDAEVQRAMVRHWKLTRKHMLSTIRDISAVSALEKRHRQEVTKNKKLQKESALMISRLRKVNGQHLKVISKAKQTRETHKLGVEQAEIEELSCKISAYVARQK</sequence>
<evidence type="ECO:0000313" key="3">
    <source>
        <dbReference type="Proteomes" id="UP001174909"/>
    </source>
</evidence>
<evidence type="ECO:0000313" key="2">
    <source>
        <dbReference type="EMBL" id="CAI8040044.1"/>
    </source>
</evidence>
<feature type="compositionally biased region" description="Basic residues" evidence="1">
    <location>
        <begin position="280"/>
        <end position="289"/>
    </location>
</feature>